<dbReference type="Gene3D" id="3.40.50.2000">
    <property type="entry name" value="Glycogen Phosphorylase B"/>
    <property type="match status" value="2"/>
</dbReference>
<dbReference type="RefSeq" id="WP_093734145.1">
    <property type="nucleotide sequence ID" value="NZ_FNJD01000023.1"/>
</dbReference>
<dbReference type="Proteomes" id="UP000198646">
    <property type="component" value="Unassembled WGS sequence"/>
</dbReference>
<accession>A0ABY0SUI9</accession>
<dbReference type="InterPro" id="IPR028098">
    <property type="entry name" value="Glyco_trans_4-like_N"/>
</dbReference>
<evidence type="ECO:0000313" key="4">
    <source>
        <dbReference type="EMBL" id="SDP62368.1"/>
    </source>
</evidence>
<reference evidence="4 5" key="1">
    <citation type="submission" date="2016-10" db="EMBL/GenBank/DDBJ databases">
        <authorList>
            <person name="Varghese N."/>
            <person name="Submissions S."/>
        </authorList>
    </citation>
    <scope>NUCLEOTIDE SEQUENCE [LARGE SCALE GENOMIC DNA]</scope>
    <source>
        <strain evidence="4 5">DSM 17584</strain>
    </source>
</reference>
<dbReference type="EMBL" id="FNJD01000023">
    <property type="protein sequence ID" value="SDP62368.1"/>
    <property type="molecule type" value="Genomic_DNA"/>
</dbReference>
<dbReference type="SUPFAM" id="SSF53756">
    <property type="entry name" value="UDP-Glycosyltransferase/glycogen phosphorylase"/>
    <property type="match status" value="1"/>
</dbReference>
<keyword evidence="2" id="KW-0808">Transferase</keyword>
<protein>
    <submittedName>
        <fullName evidence="4">Glycosyltransferase involved in cell wall bisynthesis</fullName>
    </submittedName>
</protein>
<name>A0ABY0SUI9_9RHOB</name>
<sequence>MKIAYAAQVPIPSHRAYAVHVMHMCKAFAEQGHEVTLYAMPPSVDAGDPFSYYGMCADFRLEKVRLLSLRGVAGPLYGREIVRRSLAGQRPDLLYSRHIYAAYAALLAGLPVIYEVHMPYSNGFHRLLLSRMLRDKERFKLVAITQALKEQYLRDFPQISGDRIHVAHDGAVLPVRSVPPGLEVKKLRVGYVGNLYPGKGMELIVEIAERMPELTFDIVGGRPVDVVHWGDHISTDNIVLHGQKPHGALQPFFDQMDVMLLPLQRQVSPDGGGGDISRWTSPMKMFEYMAQGRAIVASDLPVLGEVLKNEHNALIAPGGDPNAWVRAIQRLQSDAILRCRLGKTARQELEEKYTWAARAKMILDVSPVND</sequence>
<dbReference type="Pfam" id="PF13439">
    <property type="entry name" value="Glyco_transf_4"/>
    <property type="match status" value="1"/>
</dbReference>
<keyword evidence="1" id="KW-0328">Glycosyltransferase</keyword>
<evidence type="ECO:0000313" key="5">
    <source>
        <dbReference type="Proteomes" id="UP000198646"/>
    </source>
</evidence>
<proteinExistence type="predicted"/>
<dbReference type="CDD" id="cd03794">
    <property type="entry name" value="GT4_WbuB-like"/>
    <property type="match status" value="1"/>
</dbReference>
<dbReference type="PANTHER" id="PTHR12526">
    <property type="entry name" value="GLYCOSYLTRANSFERASE"/>
    <property type="match status" value="1"/>
</dbReference>
<comment type="caution">
    <text evidence="4">The sequence shown here is derived from an EMBL/GenBank/DDBJ whole genome shotgun (WGS) entry which is preliminary data.</text>
</comment>
<evidence type="ECO:0000256" key="1">
    <source>
        <dbReference type="ARBA" id="ARBA00022676"/>
    </source>
</evidence>
<evidence type="ECO:0000256" key="2">
    <source>
        <dbReference type="ARBA" id="ARBA00022679"/>
    </source>
</evidence>
<keyword evidence="5" id="KW-1185">Reference proteome</keyword>
<evidence type="ECO:0000259" key="3">
    <source>
        <dbReference type="Pfam" id="PF13439"/>
    </source>
</evidence>
<dbReference type="PANTHER" id="PTHR12526:SF629">
    <property type="entry name" value="TEICHURONIC ACID BIOSYNTHESIS GLYCOSYLTRANSFERASE TUAH-RELATED"/>
    <property type="match status" value="1"/>
</dbReference>
<organism evidence="4 5">
    <name type="scientific">Sulfitobacter litoralis</name>
    <dbReference type="NCBI Taxonomy" id="335975"/>
    <lineage>
        <taxon>Bacteria</taxon>
        <taxon>Pseudomonadati</taxon>
        <taxon>Pseudomonadota</taxon>
        <taxon>Alphaproteobacteria</taxon>
        <taxon>Rhodobacterales</taxon>
        <taxon>Roseobacteraceae</taxon>
        <taxon>Sulfitobacter</taxon>
    </lineage>
</organism>
<gene>
    <name evidence="4" type="ORF">SAMN04488512_12346</name>
</gene>
<dbReference type="Pfam" id="PF13692">
    <property type="entry name" value="Glyco_trans_1_4"/>
    <property type="match status" value="1"/>
</dbReference>
<feature type="domain" description="Glycosyltransferase subfamily 4-like N-terminal" evidence="3">
    <location>
        <begin position="18"/>
        <end position="170"/>
    </location>
</feature>